<comment type="similarity">
    <text evidence="2">Belongs to the ATPase inhibitor family.</text>
</comment>
<evidence type="ECO:0000256" key="4">
    <source>
        <dbReference type="SAM" id="Coils"/>
    </source>
</evidence>
<comment type="caution">
    <text evidence="6">The sequence shown here is derived from an EMBL/GenBank/DDBJ whole genome shotgun (WGS) entry which is preliminary data.</text>
</comment>
<accession>A0ABD2NCW0</accession>
<dbReference type="SUPFAM" id="SSF64602">
    <property type="entry name" value="F1 ATPase inhibitor, IF1, C-terminal domain"/>
    <property type="match status" value="1"/>
</dbReference>
<comment type="subcellular location">
    <subcellularLocation>
        <location evidence="1">Mitochondrion</location>
    </subcellularLocation>
</comment>
<organism evidence="6 7">
    <name type="scientific">Cryptolaemus montrouzieri</name>
    <dbReference type="NCBI Taxonomy" id="559131"/>
    <lineage>
        <taxon>Eukaryota</taxon>
        <taxon>Metazoa</taxon>
        <taxon>Ecdysozoa</taxon>
        <taxon>Arthropoda</taxon>
        <taxon>Hexapoda</taxon>
        <taxon>Insecta</taxon>
        <taxon>Pterygota</taxon>
        <taxon>Neoptera</taxon>
        <taxon>Endopterygota</taxon>
        <taxon>Coleoptera</taxon>
        <taxon>Polyphaga</taxon>
        <taxon>Cucujiformia</taxon>
        <taxon>Coccinelloidea</taxon>
        <taxon>Coccinellidae</taxon>
        <taxon>Scymninae</taxon>
        <taxon>Scymnini</taxon>
        <taxon>Cryptolaemus</taxon>
    </lineage>
</organism>
<evidence type="ECO:0000256" key="5">
    <source>
        <dbReference type="SAM" id="MobiDB-lite"/>
    </source>
</evidence>
<evidence type="ECO:0000256" key="2">
    <source>
        <dbReference type="ARBA" id="ARBA00010901"/>
    </source>
</evidence>
<sequence>MLSSRLTFRRIPLRLMSQVRDTPGDLPDQGKIPEQPSQQATAYSAEAVDEQKHYFDKEQKKQMEVLKENLLEEISFHEEQIRKHQEAVAYYKKEVAEIKA</sequence>
<dbReference type="Proteomes" id="UP001516400">
    <property type="component" value="Unassembled WGS sequence"/>
</dbReference>
<reference evidence="6 7" key="1">
    <citation type="journal article" date="2021" name="BMC Biol.">
        <title>Horizontally acquired antibacterial genes associated with adaptive radiation of ladybird beetles.</title>
        <authorList>
            <person name="Li H.S."/>
            <person name="Tang X.F."/>
            <person name="Huang Y.H."/>
            <person name="Xu Z.Y."/>
            <person name="Chen M.L."/>
            <person name="Du X.Y."/>
            <person name="Qiu B.Y."/>
            <person name="Chen P.T."/>
            <person name="Zhang W."/>
            <person name="Slipinski A."/>
            <person name="Escalona H.E."/>
            <person name="Waterhouse R.M."/>
            <person name="Zwick A."/>
            <person name="Pang H."/>
        </authorList>
    </citation>
    <scope>NUCLEOTIDE SEQUENCE [LARGE SCALE GENOMIC DNA]</scope>
    <source>
        <strain evidence="6">SYSU2018</strain>
    </source>
</reference>
<gene>
    <name evidence="6" type="ORF">HHI36_011868</name>
</gene>
<dbReference type="InterPro" id="IPR007648">
    <property type="entry name" value="ATPase_inhibitor_mt"/>
</dbReference>
<dbReference type="EMBL" id="JABFTP020000103">
    <property type="protein sequence ID" value="KAL3276487.1"/>
    <property type="molecule type" value="Genomic_DNA"/>
</dbReference>
<evidence type="ECO:0000313" key="6">
    <source>
        <dbReference type="EMBL" id="KAL3276487.1"/>
    </source>
</evidence>
<keyword evidence="7" id="KW-1185">Reference proteome</keyword>
<evidence type="ECO:0000256" key="3">
    <source>
        <dbReference type="ARBA" id="ARBA00023128"/>
    </source>
</evidence>
<dbReference type="GO" id="GO:0005739">
    <property type="term" value="C:mitochondrion"/>
    <property type="evidence" value="ECO:0007669"/>
    <property type="project" value="UniProtKB-SubCell"/>
</dbReference>
<keyword evidence="3" id="KW-0496">Mitochondrion</keyword>
<evidence type="ECO:0000256" key="1">
    <source>
        <dbReference type="ARBA" id="ARBA00004173"/>
    </source>
</evidence>
<keyword evidence="4" id="KW-0175">Coiled coil</keyword>
<evidence type="ECO:0008006" key="8">
    <source>
        <dbReference type="Google" id="ProtNLM"/>
    </source>
</evidence>
<protein>
    <recommendedName>
        <fullName evidence="8">Mitochondrial ATPase inhibitor</fullName>
    </recommendedName>
</protein>
<feature type="region of interest" description="Disordered" evidence="5">
    <location>
        <begin position="19"/>
        <end position="47"/>
    </location>
</feature>
<dbReference type="Pfam" id="PF04568">
    <property type="entry name" value="IATP"/>
    <property type="match status" value="1"/>
</dbReference>
<proteinExistence type="inferred from homology"/>
<name>A0ABD2NCW0_9CUCU</name>
<evidence type="ECO:0000313" key="7">
    <source>
        <dbReference type="Proteomes" id="UP001516400"/>
    </source>
</evidence>
<feature type="coiled-coil region" evidence="4">
    <location>
        <begin position="60"/>
        <end position="87"/>
    </location>
</feature>
<dbReference type="Gene3D" id="1.20.5.500">
    <property type="entry name" value="Single helix bin"/>
    <property type="match status" value="1"/>
</dbReference>
<dbReference type="AlphaFoldDB" id="A0ABD2NCW0"/>